<keyword evidence="2" id="KW-1185">Reference proteome</keyword>
<comment type="caution">
    <text evidence="1">The sequence shown here is derived from an EMBL/GenBank/DDBJ whole genome shotgun (WGS) entry which is preliminary data.</text>
</comment>
<gene>
    <name evidence="1" type="ORF">Syun_026276</name>
</gene>
<sequence length="109" mass="12183">MVKIVFYGEYQCTGPGASTSKRAKYTKVLSNGEAKPYLYKSYINAATHCKKTANQKWNFPSLICKNSVSNCNQKRNRDGINSVSENVVADSIRNGKLIPFLIRDGIETE</sequence>
<evidence type="ECO:0000313" key="2">
    <source>
        <dbReference type="Proteomes" id="UP001420932"/>
    </source>
</evidence>
<dbReference type="AlphaFoldDB" id="A0AAP0ET69"/>
<dbReference type="Proteomes" id="UP001420932">
    <property type="component" value="Unassembled WGS sequence"/>
</dbReference>
<dbReference type="InterPro" id="IPR011050">
    <property type="entry name" value="Pectin_lyase_fold/virulence"/>
</dbReference>
<name>A0AAP0ET69_9MAGN</name>
<reference evidence="1 2" key="1">
    <citation type="submission" date="2024-01" db="EMBL/GenBank/DDBJ databases">
        <title>Genome assemblies of Stephania.</title>
        <authorList>
            <person name="Yang L."/>
        </authorList>
    </citation>
    <scope>NUCLEOTIDE SEQUENCE [LARGE SCALE GENOMIC DNA]</scope>
    <source>
        <strain evidence="1">YNDBR</strain>
        <tissue evidence="1">Leaf</tissue>
    </source>
</reference>
<dbReference type="SUPFAM" id="SSF51126">
    <property type="entry name" value="Pectin lyase-like"/>
    <property type="match status" value="1"/>
</dbReference>
<dbReference type="InterPro" id="IPR012334">
    <property type="entry name" value="Pectin_lyas_fold"/>
</dbReference>
<evidence type="ECO:0000313" key="1">
    <source>
        <dbReference type="EMBL" id="KAK9099231.1"/>
    </source>
</evidence>
<organism evidence="1 2">
    <name type="scientific">Stephania yunnanensis</name>
    <dbReference type="NCBI Taxonomy" id="152371"/>
    <lineage>
        <taxon>Eukaryota</taxon>
        <taxon>Viridiplantae</taxon>
        <taxon>Streptophyta</taxon>
        <taxon>Embryophyta</taxon>
        <taxon>Tracheophyta</taxon>
        <taxon>Spermatophyta</taxon>
        <taxon>Magnoliopsida</taxon>
        <taxon>Ranunculales</taxon>
        <taxon>Menispermaceae</taxon>
        <taxon>Menispermoideae</taxon>
        <taxon>Cissampelideae</taxon>
        <taxon>Stephania</taxon>
    </lineage>
</organism>
<accession>A0AAP0ET69</accession>
<proteinExistence type="predicted"/>
<dbReference type="EMBL" id="JBBNAF010000011">
    <property type="protein sequence ID" value="KAK9099231.1"/>
    <property type="molecule type" value="Genomic_DNA"/>
</dbReference>
<protein>
    <submittedName>
        <fullName evidence="1">Uncharacterized protein</fullName>
    </submittedName>
</protein>
<dbReference type="Gene3D" id="2.160.20.10">
    <property type="entry name" value="Single-stranded right-handed beta-helix, Pectin lyase-like"/>
    <property type="match status" value="1"/>
</dbReference>